<protein>
    <submittedName>
        <fullName evidence="1">Uncharacterized protein</fullName>
    </submittedName>
</protein>
<dbReference type="Proteomes" id="UP000001542">
    <property type="component" value="Unassembled WGS sequence"/>
</dbReference>
<accession>A2DDK0</accession>
<dbReference type="AlphaFoldDB" id="A2DDK0"/>
<dbReference type="InParanoid" id="A2DDK0"/>
<dbReference type="RefSeq" id="XP_001582362.1">
    <property type="nucleotide sequence ID" value="XM_001582312.1"/>
</dbReference>
<reference evidence="1" key="1">
    <citation type="submission" date="2006-10" db="EMBL/GenBank/DDBJ databases">
        <authorList>
            <person name="Amadeo P."/>
            <person name="Zhao Q."/>
            <person name="Wortman J."/>
            <person name="Fraser-Liggett C."/>
            <person name="Carlton J."/>
        </authorList>
    </citation>
    <scope>NUCLEOTIDE SEQUENCE</scope>
    <source>
        <strain evidence="1">G3</strain>
    </source>
</reference>
<name>A2DDK0_TRIV3</name>
<dbReference type="VEuPathDB" id="TrichDB:TVAG_198130"/>
<evidence type="ECO:0000313" key="1">
    <source>
        <dbReference type="EMBL" id="EAY21376.1"/>
    </source>
</evidence>
<dbReference type="KEGG" id="tva:5466937"/>
<dbReference type="VEuPathDB" id="TrichDB:TVAGG3_0998540"/>
<reference evidence="1" key="2">
    <citation type="journal article" date="2007" name="Science">
        <title>Draft genome sequence of the sexually transmitted pathogen Trichomonas vaginalis.</title>
        <authorList>
            <person name="Carlton J.M."/>
            <person name="Hirt R.P."/>
            <person name="Silva J.C."/>
            <person name="Delcher A.L."/>
            <person name="Schatz M."/>
            <person name="Zhao Q."/>
            <person name="Wortman J.R."/>
            <person name="Bidwell S.L."/>
            <person name="Alsmark U.C.M."/>
            <person name="Besteiro S."/>
            <person name="Sicheritz-Ponten T."/>
            <person name="Noel C.J."/>
            <person name="Dacks J.B."/>
            <person name="Foster P.G."/>
            <person name="Simillion C."/>
            <person name="Van de Peer Y."/>
            <person name="Miranda-Saavedra D."/>
            <person name="Barton G.J."/>
            <person name="Westrop G.D."/>
            <person name="Mueller S."/>
            <person name="Dessi D."/>
            <person name="Fiori P.L."/>
            <person name="Ren Q."/>
            <person name="Paulsen I."/>
            <person name="Zhang H."/>
            <person name="Bastida-Corcuera F.D."/>
            <person name="Simoes-Barbosa A."/>
            <person name="Brown M.T."/>
            <person name="Hayes R.D."/>
            <person name="Mukherjee M."/>
            <person name="Okumura C.Y."/>
            <person name="Schneider R."/>
            <person name="Smith A.J."/>
            <person name="Vanacova S."/>
            <person name="Villalvazo M."/>
            <person name="Haas B.J."/>
            <person name="Pertea M."/>
            <person name="Feldblyum T.V."/>
            <person name="Utterback T.R."/>
            <person name="Shu C.L."/>
            <person name="Osoegawa K."/>
            <person name="de Jong P.J."/>
            <person name="Hrdy I."/>
            <person name="Horvathova L."/>
            <person name="Zubacova Z."/>
            <person name="Dolezal P."/>
            <person name="Malik S.B."/>
            <person name="Logsdon J.M. Jr."/>
            <person name="Henze K."/>
            <person name="Gupta A."/>
            <person name="Wang C.C."/>
            <person name="Dunne R.L."/>
            <person name="Upcroft J.A."/>
            <person name="Upcroft P."/>
            <person name="White O."/>
            <person name="Salzberg S.L."/>
            <person name="Tang P."/>
            <person name="Chiu C.-H."/>
            <person name="Lee Y.-S."/>
            <person name="Embley T.M."/>
            <person name="Coombs G.H."/>
            <person name="Mottram J.C."/>
            <person name="Tachezy J."/>
            <person name="Fraser-Liggett C.M."/>
            <person name="Johnson P.J."/>
        </authorList>
    </citation>
    <scope>NUCLEOTIDE SEQUENCE [LARGE SCALE GENOMIC DNA]</scope>
    <source>
        <strain evidence="1">G3</strain>
    </source>
</reference>
<sequence>MSKCININICGTEEKFQFSNTLFTDFPKESISSKALVELPFLLNSEDNVAEESSQPNSVFTAELSIVGPVLFFKVFQAKKINFNILLPTYMPLKMKTRHIWLIPLPDLLKDIIKITFNTEENRDSWFSSLISARGTMPKPLFEPQIEVSSSTIINVKEDQINLLSFRGDLIETIDYNTNLIICSAFFRDEVPNPYGLVVSNKINNQFNFQFSDFDGLIAIYCSINYYLNIKNIQTPERPHIYKRNTKIDGITTDFTFDCFSMMKEPVIHQIFSTKPSEISSGSLIPRPATSDINIFDFGKTIHRTILYHDYMQAPIIRQPSMIQQAAKLKHKTRDEIYKEEIDNVFSKLENSCYIESNSWNFDNLFDSKSIFPQFSDTIYKKSDSYCSEFDNILLSIDYKLDDEKFNINDVIQKIEKFIVEIENNHSKEVLFKLLHALGSVLVAGTKEIMFKEYIIFYLSSSKFSKDVPDQDRLFEEFIIIILYRFLINKKLSQFFDDIFFNKSFSENVFTEFSIFTVPEFFSDLQKRINRLETIPKFDLLQIPQKLSSFETYNSYLYGRVVEIQVKKIILDFMEMKESESFHILFIKLFSTLIKFFCDKFYIIGENTSIWNSVKGFDSTQFPYPQAMALSDSIKKIDELNQYDVCKFANLILEGLKQKMVDYWILLLSKYSKLQNIHREDAPIYHRSQLTTICFELRRLYDFTEEIDNSFISQYSYLF</sequence>
<evidence type="ECO:0000313" key="2">
    <source>
        <dbReference type="Proteomes" id="UP000001542"/>
    </source>
</evidence>
<proteinExistence type="predicted"/>
<organism evidence="1 2">
    <name type="scientific">Trichomonas vaginalis (strain ATCC PRA-98 / G3)</name>
    <dbReference type="NCBI Taxonomy" id="412133"/>
    <lineage>
        <taxon>Eukaryota</taxon>
        <taxon>Metamonada</taxon>
        <taxon>Parabasalia</taxon>
        <taxon>Trichomonadida</taxon>
        <taxon>Trichomonadidae</taxon>
        <taxon>Trichomonas</taxon>
    </lineage>
</organism>
<dbReference type="EMBL" id="DS113190">
    <property type="protein sequence ID" value="EAY21376.1"/>
    <property type="molecule type" value="Genomic_DNA"/>
</dbReference>
<keyword evidence="2" id="KW-1185">Reference proteome</keyword>
<gene>
    <name evidence="1" type="ORF">TVAG_198130</name>
</gene>